<dbReference type="AlphaFoldDB" id="M0P0J9"/>
<dbReference type="CDD" id="cd00090">
    <property type="entry name" value="HTH_ARSR"/>
    <property type="match status" value="1"/>
</dbReference>
<accession>M0P0J9</accession>
<dbReference type="InterPro" id="IPR057527">
    <property type="entry name" value="HVO_A0261-like_N"/>
</dbReference>
<feature type="domain" description="Methanogenesis regulatory protein FilR1 middle" evidence="1">
    <location>
        <begin position="133"/>
        <end position="260"/>
    </location>
</feature>
<dbReference type="InterPro" id="IPR036388">
    <property type="entry name" value="WH-like_DNA-bd_sf"/>
</dbReference>
<dbReference type="SUPFAM" id="SSF46785">
    <property type="entry name" value="Winged helix' DNA-binding domain"/>
    <property type="match status" value="1"/>
</dbReference>
<evidence type="ECO:0000259" key="1">
    <source>
        <dbReference type="Pfam" id="PF08350"/>
    </source>
</evidence>
<dbReference type="InterPro" id="IPR011991">
    <property type="entry name" value="ArsR-like_HTH"/>
</dbReference>
<dbReference type="PATRIC" id="fig|1230456.3.peg.2206"/>
<name>M0P0J9_9EURY</name>
<gene>
    <name evidence="3" type="ORF">C468_11107</name>
</gene>
<organism evidence="3 4">
    <name type="scientific">Halorubrum kocurii JCM 14978</name>
    <dbReference type="NCBI Taxonomy" id="1230456"/>
    <lineage>
        <taxon>Archaea</taxon>
        <taxon>Methanobacteriati</taxon>
        <taxon>Methanobacteriota</taxon>
        <taxon>Stenosarchaea group</taxon>
        <taxon>Halobacteria</taxon>
        <taxon>Halobacteriales</taxon>
        <taxon>Haloferacaceae</taxon>
        <taxon>Halorubrum</taxon>
    </lineage>
</organism>
<dbReference type="Gene3D" id="1.10.10.10">
    <property type="entry name" value="Winged helix-like DNA-binding domain superfamily/Winged helix DNA-binding domain"/>
    <property type="match status" value="1"/>
</dbReference>
<dbReference type="Pfam" id="PF08350">
    <property type="entry name" value="FilR1_middle"/>
    <property type="match status" value="1"/>
</dbReference>
<keyword evidence="4" id="KW-1185">Reference proteome</keyword>
<feature type="domain" description="HVO-A0261-like N-terminal" evidence="2">
    <location>
        <begin position="15"/>
        <end position="100"/>
    </location>
</feature>
<protein>
    <submittedName>
        <fullName evidence="3">Uncharacterized protein</fullName>
    </submittedName>
</protein>
<evidence type="ECO:0000313" key="4">
    <source>
        <dbReference type="Proteomes" id="UP000011546"/>
    </source>
</evidence>
<dbReference type="Pfam" id="PF25213">
    <property type="entry name" value="HVO_A0261_N"/>
    <property type="match status" value="1"/>
</dbReference>
<dbReference type="EMBL" id="AOJH01000068">
    <property type="protein sequence ID" value="EMA62345.1"/>
    <property type="molecule type" value="Genomic_DNA"/>
</dbReference>
<sequence>MVEHTGRTMTADDGHDGAQYLAGSPVRVAILRSLREEPRRPADLTAAVDATRTTVQRILSGFRERDWVVKRDAAYHVTPTGARVHDAYETLLDEVEVADRYGQFAADLERVGADFPPSAIGTGELTVAADRNPLAVVDRLTELLREGCGSEIRAVSPIVIQQFNDAAAEAIDAGAQVELVIDRDVVAESISEFGSATDRALHDDGATVYVSPEPIEYGIFRRGEVACVTAYDRRNNPRCVLESTDSKVIEWVDDRFESFVDGAQQLSAVVENV</sequence>
<reference evidence="3 4" key="1">
    <citation type="journal article" date="2014" name="PLoS Genet.">
        <title>Phylogenetically driven sequencing of extremely halophilic archaea reveals strategies for static and dynamic osmo-response.</title>
        <authorList>
            <person name="Becker E.A."/>
            <person name="Seitzer P.M."/>
            <person name="Tritt A."/>
            <person name="Larsen D."/>
            <person name="Krusor M."/>
            <person name="Yao A.I."/>
            <person name="Wu D."/>
            <person name="Madern D."/>
            <person name="Eisen J.A."/>
            <person name="Darling A.E."/>
            <person name="Facciotti M.T."/>
        </authorList>
    </citation>
    <scope>NUCLEOTIDE SEQUENCE [LARGE SCALE GENOMIC DNA]</scope>
    <source>
        <strain evidence="3 4">JCM 14978</strain>
    </source>
</reference>
<dbReference type="InterPro" id="IPR013561">
    <property type="entry name" value="FilR1_middle_dom"/>
</dbReference>
<comment type="caution">
    <text evidence="3">The sequence shown here is derived from an EMBL/GenBank/DDBJ whole genome shotgun (WGS) entry which is preliminary data.</text>
</comment>
<evidence type="ECO:0000313" key="3">
    <source>
        <dbReference type="EMBL" id="EMA62345.1"/>
    </source>
</evidence>
<dbReference type="Proteomes" id="UP000011546">
    <property type="component" value="Unassembled WGS sequence"/>
</dbReference>
<proteinExistence type="predicted"/>
<dbReference type="InterPro" id="IPR036390">
    <property type="entry name" value="WH_DNA-bd_sf"/>
</dbReference>
<evidence type="ECO:0000259" key="2">
    <source>
        <dbReference type="Pfam" id="PF25213"/>
    </source>
</evidence>